<dbReference type="PROSITE" id="PS50097">
    <property type="entry name" value="BTB"/>
    <property type="match status" value="1"/>
</dbReference>
<feature type="domain" description="BTB" evidence="1">
    <location>
        <begin position="26"/>
        <end position="95"/>
    </location>
</feature>
<dbReference type="SUPFAM" id="SSF54695">
    <property type="entry name" value="POZ domain"/>
    <property type="match status" value="1"/>
</dbReference>
<dbReference type="InterPro" id="IPR000210">
    <property type="entry name" value="BTB/POZ_dom"/>
</dbReference>
<dbReference type="Gene3D" id="3.30.710.10">
    <property type="entry name" value="Potassium Channel Kv1.1, Chain A"/>
    <property type="match status" value="1"/>
</dbReference>
<dbReference type="InterPro" id="IPR011333">
    <property type="entry name" value="SKP1/BTB/POZ_sf"/>
</dbReference>
<organism evidence="2 3">
    <name type="scientific">Friedmanniomyces simplex</name>
    <dbReference type="NCBI Taxonomy" id="329884"/>
    <lineage>
        <taxon>Eukaryota</taxon>
        <taxon>Fungi</taxon>
        <taxon>Dikarya</taxon>
        <taxon>Ascomycota</taxon>
        <taxon>Pezizomycotina</taxon>
        <taxon>Dothideomycetes</taxon>
        <taxon>Dothideomycetidae</taxon>
        <taxon>Mycosphaerellales</taxon>
        <taxon>Teratosphaeriaceae</taxon>
        <taxon>Friedmanniomyces</taxon>
    </lineage>
</organism>
<accession>A0A4U0Y0T5</accession>
<name>A0A4U0Y0T5_9PEZI</name>
<dbReference type="Proteomes" id="UP000309340">
    <property type="component" value="Unassembled WGS sequence"/>
</dbReference>
<protein>
    <recommendedName>
        <fullName evidence="1">BTB domain-containing protein</fullName>
    </recommendedName>
</protein>
<evidence type="ECO:0000259" key="1">
    <source>
        <dbReference type="PROSITE" id="PS50097"/>
    </source>
</evidence>
<reference evidence="2 3" key="1">
    <citation type="submission" date="2017-03" db="EMBL/GenBank/DDBJ databases">
        <title>Genomes of endolithic fungi from Antarctica.</title>
        <authorList>
            <person name="Coleine C."/>
            <person name="Masonjones S."/>
            <person name="Stajich J.E."/>
        </authorList>
    </citation>
    <scope>NUCLEOTIDE SEQUENCE [LARGE SCALE GENOMIC DNA]</scope>
    <source>
        <strain evidence="2 3">CCFEE 5184</strain>
    </source>
</reference>
<gene>
    <name evidence="2" type="ORF">B0A55_03561</name>
</gene>
<dbReference type="CDD" id="cd18186">
    <property type="entry name" value="BTB_POZ_ZBTB_KLHL-like"/>
    <property type="match status" value="1"/>
</dbReference>
<evidence type="ECO:0000313" key="3">
    <source>
        <dbReference type="Proteomes" id="UP000309340"/>
    </source>
</evidence>
<dbReference type="Pfam" id="PF00651">
    <property type="entry name" value="BTB"/>
    <property type="match status" value="1"/>
</dbReference>
<dbReference type="EMBL" id="NAJQ01000048">
    <property type="protein sequence ID" value="TKA81603.1"/>
    <property type="molecule type" value="Genomic_DNA"/>
</dbReference>
<proteinExistence type="predicted"/>
<dbReference type="OrthoDB" id="194443at2759"/>
<evidence type="ECO:0000313" key="2">
    <source>
        <dbReference type="EMBL" id="TKA81603.1"/>
    </source>
</evidence>
<dbReference type="AlphaFoldDB" id="A0A4U0Y0T5"/>
<comment type="caution">
    <text evidence="2">The sequence shown here is derived from an EMBL/GenBank/DDBJ whole genome shotgun (WGS) entry which is preliminary data.</text>
</comment>
<dbReference type="PANTHER" id="PTHR47843">
    <property type="entry name" value="BTB DOMAIN-CONTAINING PROTEIN-RELATED"/>
    <property type="match status" value="1"/>
</dbReference>
<sequence length="414" mass="44378">MGSDKKRRVVDGSQQASKRTKLEYKDTFTVLVGPEEESFVLHASIASTHSKFFEAACRGKFKEAQEKVVRLPEVSEETFRAYVQWVYSGTVVVMDKLEREADAKGVDDRTKLVKLYCLADVLADSPLRNKIIDEHTPVGSRLRKLFVDENVYYSAHRADWFTRYRDALNVDFLRDFAIAYLRSPLVLTTLLALYNAQACTANAQDDLHGRAVDDLITEVIAVNRFGSMCPSLSTAAPISSVISPQPIAPLNTNIPSFAASVPASTSISSTPTALPYTTPTHCTDPVCPLLDHDACIDAAGSTYGIICDSTLTGLVAFPPTPPRQKRDGKLQPREYSSTFTACLALCDQMGGGCRGVSWSEQGAGEGAGGNCLVYGGVTGVEGRNGTIAARRLATYGGSGGGGGGGTYGAGVYSL</sequence>
<keyword evidence="3" id="KW-1185">Reference proteome</keyword>
<dbReference type="PANTHER" id="PTHR47843:SF2">
    <property type="entry name" value="BTB DOMAIN-CONTAINING PROTEIN"/>
    <property type="match status" value="1"/>
</dbReference>